<protein>
    <submittedName>
        <fullName evidence="2">Uncharacterized protein</fullName>
    </submittedName>
</protein>
<evidence type="ECO:0000256" key="1">
    <source>
        <dbReference type="SAM" id="Phobius"/>
    </source>
</evidence>
<dbReference type="Proteomes" id="UP000886689">
    <property type="component" value="Unassembled WGS sequence"/>
</dbReference>
<gene>
    <name evidence="2" type="ORF">IPL58_05595</name>
</gene>
<evidence type="ECO:0000313" key="2">
    <source>
        <dbReference type="EMBL" id="MBK8523627.1"/>
    </source>
</evidence>
<dbReference type="AlphaFoldDB" id="A0A9D7K2R4"/>
<accession>A0A9D7K2R4</accession>
<name>A0A9D7K2R4_9PROT</name>
<organism evidence="2 3">
    <name type="scientific">Candidatus Proximibacter danicus</name>
    <dbReference type="NCBI Taxonomy" id="2954365"/>
    <lineage>
        <taxon>Bacteria</taxon>
        <taxon>Pseudomonadati</taxon>
        <taxon>Pseudomonadota</taxon>
        <taxon>Betaproteobacteria</taxon>
        <taxon>Candidatus Proximibacter</taxon>
    </lineage>
</organism>
<dbReference type="EMBL" id="JADJUC010000004">
    <property type="protein sequence ID" value="MBK8523627.1"/>
    <property type="molecule type" value="Genomic_DNA"/>
</dbReference>
<evidence type="ECO:0000313" key="3">
    <source>
        <dbReference type="Proteomes" id="UP000886689"/>
    </source>
</evidence>
<sequence length="303" mass="33384">MTEGQPVLGFILNGAQGDDDEAHGGHFAATTGRIGKDGAIHDWLVANYYTLDSESEKGIIAAPVPLDNYFADLNSGQAWYRPSYMLVAVLRDQRTAAHIQSALGRVYNQFYRHQFGYQHARANCAGITVSTLRALDWHVPVRGSESWLKAIIGLPLSTLTSGSLKNGKAVFDYLTEDQTRLYPAAAFEEIGVDLLHLVQGTTQRTLSVFEKMLAEDIDALLLVRIPQLPSSRAWGDFPIVNSREYHARVPKKLEDRQIVPVGPRPFPKDFVDPDSPSEPPLRSDYAVAGYALLLALLVLLALG</sequence>
<proteinExistence type="predicted"/>
<feature type="transmembrane region" description="Helical" evidence="1">
    <location>
        <begin position="285"/>
        <end position="302"/>
    </location>
</feature>
<keyword evidence="1" id="KW-0472">Membrane</keyword>
<comment type="caution">
    <text evidence="2">The sequence shown here is derived from an EMBL/GenBank/DDBJ whole genome shotgun (WGS) entry which is preliminary data.</text>
</comment>
<reference evidence="2" key="1">
    <citation type="submission" date="2020-10" db="EMBL/GenBank/DDBJ databases">
        <title>Connecting structure to function with the recovery of over 1000 high-quality activated sludge metagenome-assembled genomes encoding full-length rRNA genes using long-read sequencing.</title>
        <authorList>
            <person name="Singleton C.M."/>
            <person name="Petriglieri F."/>
            <person name="Kristensen J.M."/>
            <person name="Kirkegaard R.H."/>
            <person name="Michaelsen T.Y."/>
            <person name="Andersen M.H."/>
            <person name="Karst S.M."/>
            <person name="Dueholm M.S."/>
            <person name="Nielsen P.H."/>
            <person name="Albertsen M."/>
        </authorList>
    </citation>
    <scope>NUCLEOTIDE SEQUENCE</scope>
    <source>
        <strain evidence="2">Hirt_18-Q3-R61-65_BATAC.395</strain>
    </source>
</reference>
<keyword evidence="1" id="KW-1133">Transmembrane helix</keyword>
<keyword evidence="1" id="KW-0812">Transmembrane</keyword>